<proteinExistence type="inferred from homology"/>
<feature type="signal peptide" evidence="8">
    <location>
        <begin position="1"/>
        <end position="26"/>
    </location>
</feature>
<feature type="domain" description="Thioredoxin" evidence="9">
    <location>
        <begin position="15"/>
        <end position="207"/>
    </location>
</feature>
<gene>
    <name evidence="10" type="ORF">NQT62_02890</name>
</gene>
<evidence type="ECO:0000256" key="5">
    <source>
        <dbReference type="ARBA" id="ARBA00023157"/>
    </source>
</evidence>
<keyword evidence="5 7" id="KW-1015">Disulfide bond</keyword>
<protein>
    <recommendedName>
        <fullName evidence="7">Thiol:disulfide interchange protein</fullName>
    </recommendedName>
</protein>
<evidence type="ECO:0000256" key="2">
    <source>
        <dbReference type="ARBA" id="ARBA00005791"/>
    </source>
</evidence>
<dbReference type="InterPro" id="IPR050824">
    <property type="entry name" value="Thiol_disulfide_DsbA"/>
</dbReference>
<dbReference type="InterPro" id="IPR013766">
    <property type="entry name" value="Thioredoxin_domain"/>
</dbReference>
<dbReference type="PIRSF" id="PIRSF001488">
    <property type="entry name" value="Tdi_protein"/>
    <property type="match status" value="1"/>
</dbReference>
<feature type="chain" id="PRO_5045134488" description="Thiol:disulfide interchange protein" evidence="8">
    <location>
        <begin position="27"/>
        <end position="212"/>
    </location>
</feature>
<reference evidence="10 11" key="1">
    <citation type="submission" date="2022-07" db="EMBL/GenBank/DDBJ databases">
        <authorList>
            <person name="Xamxidin M."/>
            <person name="Wu M."/>
        </authorList>
    </citation>
    <scope>NUCLEOTIDE SEQUENCE [LARGE SCALE GENOMIC DNA]</scope>
    <source>
        <strain evidence="10 11">NBRC 111650</strain>
    </source>
</reference>
<dbReference type="InterPro" id="IPR001853">
    <property type="entry name" value="DSBA-like_thioredoxin_dom"/>
</dbReference>
<dbReference type="PROSITE" id="PS00194">
    <property type="entry name" value="THIOREDOXIN_1"/>
    <property type="match status" value="1"/>
</dbReference>
<keyword evidence="4 7" id="KW-0574">Periplasm</keyword>
<dbReference type="PROSITE" id="PS51352">
    <property type="entry name" value="THIOREDOXIN_2"/>
    <property type="match status" value="1"/>
</dbReference>
<evidence type="ECO:0000313" key="11">
    <source>
        <dbReference type="Proteomes" id="UP001204142"/>
    </source>
</evidence>
<dbReference type="RefSeq" id="WP_256763062.1">
    <property type="nucleotide sequence ID" value="NZ_JANIGO010000001.1"/>
</dbReference>
<dbReference type="InterPro" id="IPR023205">
    <property type="entry name" value="DsbA/DsbL"/>
</dbReference>
<dbReference type="InterPro" id="IPR036249">
    <property type="entry name" value="Thioredoxin-like_sf"/>
</dbReference>
<dbReference type="Pfam" id="PF01323">
    <property type="entry name" value="DSBA"/>
    <property type="match status" value="1"/>
</dbReference>
<keyword evidence="6" id="KW-0676">Redox-active center</keyword>
<comment type="caution">
    <text evidence="10">The sequence shown here is derived from an EMBL/GenBank/DDBJ whole genome shotgun (WGS) entry which is preliminary data.</text>
</comment>
<evidence type="ECO:0000256" key="4">
    <source>
        <dbReference type="ARBA" id="ARBA00022764"/>
    </source>
</evidence>
<evidence type="ECO:0000313" key="10">
    <source>
        <dbReference type="EMBL" id="MCQ8895383.1"/>
    </source>
</evidence>
<evidence type="ECO:0000259" key="9">
    <source>
        <dbReference type="PROSITE" id="PS51352"/>
    </source>
</evidence>
<evidence type="ECO:0000256" key="7">
    <source>
        <dbReference type="PIRNR" id="PIRNR001488"/>
    </source>
</evidence>
<sequence length="212" mass="23455">MKRREVVKGALLAGSLAVLGLPQAQAQEAGAFVKTKRDVPRSTPGKIDVVEFFWYGCPHCFHFEPALNEWIKKLPGDVHFMKVPVRWPSNRVNFEGHQKLYFTLEALGKMPAAHAKVFDAMHKDKNPLANDNQIFDFAVSIGLNREEFANMYKSFAVSTKCAKATSLMEAYGPDGVPTLGIDGKFMTSASIAGTEENALRVADLLIKRARQG</sequence>
<dbReference type="Proteomes" id="UP001204142">
    <property type="component" value="Unassembled WGS sequence"/>
</dbReference>
<name>A0ABT1WCY1_9BURK</name>
<comment type="similarity">
    <text evidence="2">Belongs to the thioredoxin family. DsbA subfamily.</text>
</comment>
<dbReference type="InterPro" id="IPR017937">
    <property type="entry name" value="Thioredoxin_CS"/>
</dbReference>
<organism evidence="10 11">
    <name type="scientific">Limnobacter humi</name>
    <dbReference type="NCBI Taxonomy" id="1778671"/>
    <lineage>
        <taxon>Bacteria</taxon>
        <taxon>Pseudomonadati</taxon>
        <taxon>Pseudomonadota</taxon>
        <taxon>Betaproteobacteria</taxon>
        <taxon>Burkholderiales</taxon>
        <taxon>Burkholderiaceae</taxon>
        <taxon>Limnobacter</taxon>
    </lineage>
</organism>
<comment type="subcellular location">
    <subcellularLocation>
        <location evidence="1 7">Periplasm</location>
    </subcellularLocation>
</comment>
<evidence type="ECO:0000256" key="1">
    <source>
        <dbReference type="ARBA" id="ARBA00004418"/>
    </source>
</evidence>
<dbReference type="PANTHER" id="PTHR35891:SF3">
    <property type="entry name" value="THIOL:DISULFIDE INTERCHANGE PROTEIN DSBL"/>
    <property type="match status" value="1"/>
</dbReference>
<evidence type="ECO:0000256" key="8">
    <source>
        <dbReference type="SAM" id="SignalP"/>
    </source>
</evidence>
<keyword evidence="3 8" id="KW-0732">Signal</keyword>
<evidence type="ECO:0000256" key="6">
    <source>
        <dbReference type="ARBA" id="ARBA00023284"/>
    </source>
</evidence>
<accession>A0ABT1WCY1</accession>
<dbReference type="SUPFAM" id="SSF52833">
    <property type="entry name" value="Thioredoxin-like"/>
    <property type="match status" value="1"/>
</dbReference>
<dbReference type="EMBL" id="JANIGO010000001">
    <property type="protein sequence ID" value="MCQ8895383.1"/>
    <property type="molecule type" value="Genomic_DNA"/>
</dbReference>
<keyword evidence="11" id="KW-1185">Reference proteome</keyword>
<dbReference type="CDD" id="cd03019">
    <property type="entry name" value="DsbA_DsbA"/>
    <property type="match status" value="1"/>
</dbReference>
<dbReference type="PANTHER" id="PTHR35891">
    <property type="entry name" value="THIOL:DISULFIDE INTERCHANGE PROTEIN DSBA"/>
    <property type="match status" value="1"/>
</dbReference>
<dbReference type="Gene3D" id="3.40.30.10">
    <property type="entry name" value="Glutaredoxin"/>
    <property type="match status" value="1"/>
</dbReference>
<evidence type="ECO:0000256" key="3">
    <source>
        <dbReference type="ARBA" id="ARBA00022729"/>
    </source>
</evidence>